<keyword evidence="3" id="KW-1185">Reference proteome</keyword>
<dbReference type="PANTHER" id="PTHR28398:SF1">
    <property type="entry name" value="SYNAPTONEMAL COMPLEX CENTRAL ELEMENT PROTEIN 2"/>
    <property type="match status" value="1"/>
</dbReference>
<sequence length="192" mass="22816">MFRNSRNTVHGKHLYVPLRYPPVENKLQIFPHCRVKMKESPAVALSSSSSNEEGPDNKSSNYFTHLDTTIENLQKRTQQVIDKINENRKKDHALMNSFRENLLMKVSNLAEKLEERVFPVYDHHNKLIQDKLQDLSEIMERIKQIETELRQVCHTVEKLYKDLCSQSEFCHENWYKKAENLMLHQQYLLTCQ</sequence>
<proteinExistence type="predicted"/>
<dbReference type="SUPFAM" id="SSF58113">
    <property type="entry name" value="Apolipoprotein A-I"/>
    <property type="match status" value="1"/>
</dbReference>
<dbReference type="InterPro" id="IPR034609">
    <property type="entry name" value="Syce2"/>
</dbReference>
<protein>
    <submittedName>
        <fullName evidence="2">Synaptonemal complex central element protein 2</fullName>
    </submittedName>
</protein>
<dbReference type="GeneTree" id="ENSGT00390000004872"/>
<name>A0A8D0BB28_SALMN</name>
<dbReference type="Ensembl" id="ENSSMRT00000003988.1">
    <property type="protein sequence ID" value="ENSSMRP00000003344.1"/>
    <property type="gene ID" value="ENSSMRG00000002800.1"/>
</dbReference>
<dbReference type="Proteomes" id="UP000694421">
    <property type="component" value="Unplaced"/>
</dbReference>
<dbReference type="AlphaFoldDB" id="A0A8D0BB28"/>
<dbReference type="GO" id="GO:0005654">
    <property type="term" value="C:nucleoplasm"/>
    <property type="evidence" value="ECO:0007669"/>
    <property type="project" value="Ensembl"/>
</dbReference>
<evidence type="ECO:0000256" key="1">
    <source>
        <dbReference type="SAM" id="MobiDB-lite"/>
    </source>
</evidence>
<accession>A0A8D0BB28</accession>
<reference evidence="2" key="1">
    <citation type="submission" date="2025-08" db="UniProtKB">
        <authorList>
            <consortium name="Ensembl"/>
        </authorList>
    </citation>
    <scope>IDENTIFICATION</scope>
</reference>
<evidence type="ECO:0000313" key="3">
    <source>
        <dbReference type="Proteomes" id="UP000694421"/>
    </source>
</evidence>
<dbReference type="GO" id="GO:0007130">
    <property type="term" value="P:synaptonemal complex assembly"/>
    <property type="evidence" value="ECO:0007669"/>
    <property type="project" value="InterPro"/>
</dbReference>
<evidence type="ECO:0000313" key="2">
    <source>
        <dbReference type="Ensembl" id="ENSSMRP00000003344.1"/>
    </source>
</evidence>
<feature type="region of interest" description="Disordered" evidence="1">
    <location>
        <begin position="44"/>
        <end position="63"/>
    </location>
</feature>
<reference evidence="2" key="2">
    <citation type="submission" date="2025-09" db="UniProtKB">
        <authorList>
            <consortium name="Ensembl"/>
        </authorList>
    </citation>
    <scope>IDENTIFICATION</scope>
</reference>
<dbReference type="PANTHER" id="PTHR28398">
    <property type="entry name" value="SYNAPTONEMAL COMPLEX CENTRAL ELEMENT PROTEIN 2"/>
    <property type="match status" value="1"/>
</dbReference>
<dbReference type="GO" id="GO:0000801">
    <property type="term" value="C:central element"/>
    <property type="evidence" value="ECO:0007669"/>
    <property type="project" value="InterPro"/>
</dbReference>
<organism evidence="2 3">
    <name type="scientific">Salvator merianae</name>
    <name type="common">Argentine black and white tegu</name>
    <name type="synonym">Tupinambis merianae</name>
    <dbReference type="NCBI Taxonomy" id="96440"/>
    <lineage>
        <taxon>Eukaryota</taxon>
        <taxon>Metazoa</taxon>
        <taxon>Chordata</taxon>
        <taxon>Craniata</taxon>
        <taxon>Vertebrata</taxon>
        <taxon>Euteleostomi</taxon>
        <taxon>Lepidosauria</taxon>
        <taxon>Squamata</taxon>
        <taxon>Bifurcata</taxon>
        <taxon>Unidentata</taxon>
        <taxon>Episquamata</taxon>
        <taxon>Laterata</taxon>
        <taxon>Teiioidea</taxon>
        <taxon>Teiidae</taxon>
        <taxon>Salvator</taxon>
    </lineage>
</organism>